<feature type="chain" id="PRO_5033030218" evidence="1">
    <location>
        <begin position="31"/>
        <end position="357"/>
    </location>
</feature>
<dbReference type="GO" id="GO:0008081">
    <property type="term" value="F:phosphoric diester hydrolase activity"/>
    <property type="evidence" value="ECO:0007669"/>
    <property type="project" value="InterPro"/>
</dbReference>
<keyword evidence="1" id="KW-0732">Signal</keyword>
<evidence type="ECO:0000256" key="1">
    <source>
        <dbReference type="SAM" id="SignalP"/>
    </source>
</evidence>
<reference evidence="2 3" key="1">
    <citation type="submission" date="2020-07" db="EMBL/GenBank/DDBJ databases">
        <title>Sequencing the genomes of 1000 actinobacteria strains.</title>
        <authorList>
            <person name="Klenk H.-P."/>
        </authorList>
    </citation>
    <scope>NUCLEOTIDE SEQUENCE [LARGE SCALE GENOMIC DNA]</scope>
    <source>
        <strain evidence="2 3">DSM 42178</strain>
    </source>
</reference>
<dbReference type="RefSeq" id="WP_179817062.1">
    <property type="nucleotide sequence ID" value="NZ_JACBZD010000002.1"/>
</dbReference>
<dbReference type="EMBL" id="JACBZD010000002">
    <property type="protein sequence ID" value="NYI08206.1"/>
    <property type="molecule type" value="Genomic_DNA"/>
</dbReference>
<evidence type="ECO:0000313" key="3">
    <source>
        <dbReference type="Proteomes" id="UP000567795"/>
    </source>
</evidence>
<dbReference type="Pfam" id="PF16670">
    <property type="entry name" value="PI-PLC-C1"/>
    <property type="match status" value="1"/>
</dbReference>
<feature type="signal peptide" evidence="1">
    <location>
        <begin position="1"/>
        <end position="30"/>
    </location>
</feature>
<evidence type="ECO:0000313" key="2">
    <source>
        <dbReference type="EMBL" id="NYI08206.1"/>
    </source>
</evidence>
<dbReference type="GO" id="GO:0006629">
    <property type="term" value="P:lipid metabolic process"/>
    <property type="evidence" value="ECO:0007669"/>
    <property type="project" value="InterPro"/>
</dbReference>
<protein>
    <submittedName>
        <fullName evidence="2">Uncharacterized protein</fullName>
    </submittedName>
</protein>
<dbReference type="AlphaFoldDB" id="A0A853A0W5"/>
<name>A0A853A0W5_9ACTN</name>
<dbReference type="CDD" id="cd08589">
    <property type="entry name" value="PI-PLCc_SaPLC1_like"/>
    <property type="match status" value="1"/>
</dbReference>
<organism evidence="2 3">
    <name type="scientific">Allostreptomyces psammosilenae</name>
    <dbReference type="NCBI Taxonomy" id="1892865"/>
    <lineage>
        <taxon>Bacteria</taxon>
        <taxon>Bacillati</taxon>
        <taxon>Actinomycetota</taxon>
        <taxon>Actinomycetes</taxon>
        <taxon>Kitasatosporales</taxon>
        <taxon>Streptomycetaceae</taxon>
        <taxon>Allostreptomyces</taxon>
    </lineage>
</organism>
<dbReference type="Gene3D" id="3.20.20.190">
    <property type="entry name" value="Phosphatidylinositol (PI) phosphodiesterase"/>
    <property type="match status" value="1"/>
</dbReference>
<keyword evidence="3" id="KW-1185">Reference proteome</keyword>
<proteinExistence type="predicted"/>
<dbReference type="Proteomes" id="UP000567795">
    <property type="component" value="Unassembled WGS sequence"/>
</dbReference>
<accession>A0A853A0W5</accession>
<dbReference type="InterPro" id="IPR017946">
    <property type="entry name" value="PLC-like_Pdiesterase_TIM-brl"/>
</dbReference>
<gene>
    <name evidence="2" type="ORF">FHU37_005235</name>
</gene>
<dbReference type="SUPFAM" id="SSF51695">
    <property type="entry name" value="PLC-like phosphodiesterases"/>
    <property type="match status" value="1"/>
</dbReference>
<sequence>MHRPLARALTALATTALATAAALGAPGVGAATATAAGTGSASLAATTGVGVHNAYQQATFPYFADALDSGAALLEIDVWTDDLTGRWRVNHELFGRSNNCEGATTAAELRTRARNQDFGGCLADIRAWHDANPGHRPIIFKIEMKDGFNSRYGLGPTQFDALISRTLGDAVFTPADLLARPGGGAYATPDEAALAGNWPSRDALAGKVIFEIIPGTVEEGNPLDSLWSDVEYATHLRALASAGRLADAQAFPAVHGAAAGDPRTRYADAALRPWFVFFDGDAAAYLTGGIDTAWYRERGYLLVMTSAHAVSPAISATNPTSEQAAARAAELAAAGASVLTSDWSRLPQVLSTVLPRG</sequence>
<comment type="caution">
    <text evidence="2">The sequence shown here is derived from an EMBL/GenBank/DDBJ whole genome shotgun (WGS) entry which is preliminary data.</text>
</comment>
<dbReference type="InterPro" id="IPR032075">
    <property type="entry name" value="PI-PLC-C1"/>
</dbReference>